<dbReference type="UniPathway" id="UPA00061">
    <property type="reaction ID" value="UER00516"/>
</dbReference>
<dbReference type="PANTHER" id="PTHR43463:SF1">
    <property type="entry name" value="NICOTINATE-NUCLEOTIDE--DIMETHYLBENZIMIDAZOLE PHOSPHORIBOSYLTRANSFERASE"/>
    <property type="match status" value="1"/>
</dbReference>
<dbReference type="SUPFAM" id="SSF52733">
    <property type="entry name" value="Nicotinate mononucleotide:5,6-dimethylbenzimidazole phosphoribosyltransferase (CobT)"/>
    <property type="match status" value="1"/>
</dbReference>
<dbReference type="GO" id="GO:0008939">
    <property type="term" value="F:nicotinate-nucleotide-dimethylbenzimidazole phosphoribosyltransferase activity"/>
    <property type="evidence" value="ECO:0007669"/>
    <property type="project" value="UniProtKB-EC"/>
</dbReference>
<evidence type="ECO:0000256" key="1">
    <source>
        <dbReference type="ARBA" id="ARBA00005049"/>
    </source>
</evidence>
<reference evidence="10" key="1">
    <citation type="journal article" date="2020" name="Appl. Environ. Microbiol.">
        <title>Medium-Chain Fatty Acid Synthesis by 'Candidatus Weimeria bifida' gen. nov., sp. nov., and 'Candidatus Pseudoramibacter fermentans' sp. nov.</title>
        <authorList>
            <person name="Scarborough M.J."/>
            <person name="Myers K.S."/>
            <person name="Donohue T.J."/>
            <person name="Noguera D.R."/>
        </authorList>
    </citation>
    <scope>NUCLEOTIDE SEQUENCE</scope>
    <source>
        <strain evidence="10">LCO1.1</strain>
    </source>
</reference>
<dbReference type="InterPro" id="IPR003200">
    <property type="entry name" value="Nict_dMeBzImd_PRibTrfase"/>
</dbReference>
<evidence type="ECO:0000256" key="6">
    <source>
        <dbReference type="ARBA" id="ARBA00022676"/>
    </source>
</evidence>
<dbReference type="InterPro" id="IPR023195">
    <property type="entry name" value="Nict_dMeBzImd_PRibTrfase_N"/>
</dbReference>
<evidence type="ECO:0000256" key="2">
    <source>
        <dbReference type="ARBA" id="ARBA00007110"/>
    </source>
</evidence>
<organism evidence="10 11">
    <name type="scientific">Candidatus Weimeria bifida</name>
    <dbReference type="NCBI Taxonomy" id="2599074"/>
    <lineage>
        <taxon>Bacteria</taxon>
        <taxon>Bacillati</taxon>
        <taxon>Bacillota</taxon>
        <taxon>Clostridia</taxon>
        <taxon>Lachnospirales</taxon>
        <taxon>Lachnospiraceae</taxon>
        <taxon>Candidatus Weimeria</taxon>
    </lineage>
</organism>
<evidence type="ECO:0000256" key="9">
    <source>
        <dbReference type="ARBA" id="ARBA00047340"/>
    </source>
</evidence>
<proteinExistence type="inferred from homology"/>
<name>A0A6N7IX05_9FIRM</name>
<accession>A0A6N7IX05</accession>
<dbReference type="EMBL" id="VOGC01000002">
    <property type="protein sequence ID" value="MQN00530.1"/>
    <property type="molecule type" value="Genomic_DNA"/>
</dbReference>
<dbReference type="PANTHER" id="PTHR43463">
    <property type="entry name" value="NICOTINATE-NUCLEOTIDE--DIMETHYLBENZIMIDAZOLE PHOSPHORIBOSYLTRANSFERASE"/>
    <property type="match status" value="1"/>
</dbReference>
<keyword evidence="11" id="KW-1185">Reference proteome</keyword>
<dbReference type="InterPro" id="IPR036087">
    <property type="entry name" value="Nict_dMeBzImd_PRibTrfase_sf"/>
</dbReference>
<gene>
    <name evidence="10" type="ORF">FRC54_00790</name>
</gene>
<comment type="caution">
    <text evidence="10">The sequence shown here is derived from an EMBL/GenBank/DDBJ whole genome shotgun (WGS) entry which is preliminary data.</text>
</comment>
<comment type="similarity">
    <text evidence="2">Belongs to the CobT family.</text>
</comment>
<evidence type="ECO:0000256" key="5">
    <source>
        <dbReference type="ARBA" id="ARBA00022573"/>
    </source>
</evidence>
<comment type="catalytic activity">
    <reaction evidence="9">
        <text>5,6-dimethylbenzimidazole + nicotinate beta-D-ribonucleotide = alpha-ribazole 5'-phosphate + nicotinate + H(+)</text>
        <dbReference type="Rhea" id="RHEA:11196"/>
        <dbReference type="ChEBI" id="CHEBI:15378"/>
        <dbReference type="ChEBI" id="CHEBI:15890"/>
        <dbReference type="ChEBI" id="CHEBI:32544"/>
        <dbReference type="ChEBI" id="CHEBI:57502"/>
        <dbReference type="ChEBI" id="CHEBI:57918"/>
        <dbReference type="EC" id="2.4.2.21"/>
    </reaction>
</comment>
<dbReference type="Gene3D" id="3.40.50.10210">
    <property type="match status" value="1"/>
</dbReference>
<evidence type="ECO:0000256" key="3">
    <source>
        <dbReference type="ARBA" id="ARBA00011991"/>
    </source>
</evidence>
<evidence type="ECO:0000256" key="4">
    <source>
        <dbReference type="ARBA" id="ARBA00015486"/>
    </source>
</evidence>
<comment type="pathway">
    <text evidence="1">Nucleoside biosynthesis; alpha-ribazole biosynthesis; alpha-ribazole from 5,6-dimethylbenzimidazole: step 1/2.</text>
</comment>
<dbReference type="Gene3D" id="1.10.1610.10">
    <property type="match status" value="1"/>
</dbReference>
<dbReference type="Proteomes" id="UP000460257">
    <property type="component" value="Unassembled WGS sequence"/>
</dbReference>
<keyword evidence="7" id="KW-0808">Transferase</keyword>
<evidence type="ECO:0000256" key="8">
    <source>
        <dbReference type="ARBA" id="ARBA00030686"/>
    </source>
</evidence>
<evidence type="ECO:0000313" key="10">
    <source>
        <dbReference type="EMBL" id="MQN00530.1"/>
    </source>
</evidence>
<evidence type="ECO:0000256" key="7">
    <source>
        <dbReference type="ARBA" id="ARBA00022679"/>
    </source>
</evidence>
<evidence type="ECO:0000313" key="11">
    <source>
        <dbReference type="Proteomes" id="UP000460257"/>
    </source>
</evidence>
<keyword evidence="5" id="KW-0169">Cobalamin biosynthesis</keyword>
<keyword evidence="6 10" id="KW-0328">Glycosyltransferase</keyword>
<dbReference type="GO" id="GO:0009236">
    <property type="term" value="P:cobalamin biosynthetic process"/>
    <property type="evidence" value="ECO:0007669"/>
    <property type="project" value="UniProtKB-KW"/>
</dbReference>
<dbReference type="CDD" id="cd02439">
    <property type="entry name" value="DMB-PRT_CobT"/>
    <property type="match status" value="1"/>
</dbReference>
<protein>
    <recommendedName>
        <fullName evidence="4">Nicotinate-nucleotide--dimethylbenzimidazole phosphoribosyltransferase</fullName>
        <ecNumber evidence="3">2.4.2.21</ecNumber>
    </recommendedName>
    <alternativeName>
        <fullName evidence="8">N(1)-alpha-phosphoribosyltransferase</fullName>
    </alternativeName>
</protein>
<dbReference type="Pfam" id="PF02277">
    <property type="entry name" value="DBI_PRT"/>
    <property type="match status" value="1"/>
</dbReference>
<sequence>MPFLDRDAMDESKKKWDSVAHPLHGLGTMEDIIVQIAGITGSADIDLTKKNILIFCGDNGISETAVSQSGSAVTAMVADEIAENKSSVNRMAAVAGAEVSCIDVGIKDETHSGNIIQKNIVRGTKNFLESPAMEADQARSCIKAGEEALKESGADIAAVGEMGIGDTTCAAVITASLLNLSAEDVTGRGAGLSDDGLLFKRKVISQNIRYGEDPLKLLARIGGTEIGAMAGAFISGAENRIPVVADGAVSLSAALLAEKLVPGTKNFIIASIAGREPVTKAVSDALGLDPVIYANLSLGEGTGAVMLFPLLDEALAVYNSAHSFKGMKLEPYKAFGKEQK</sequence>
<dbReference type="EC" id="2.4.2.21" evidence="3"/>
<dbReference type="AlphaFoldDB" id="A0A6N7IX05"/>